<accession>A0A915KUF1</accession>
<dbReference type="WBParaSite" id="nRc.2.0.1.t42415-RA">
    <property type="protein sequence ID" value="nRc.2.0.1.t42415-RA"/>
    <property type="gene ID" value="nRc.2.0.1.g42415"/>
</dbReference>
<evidence type="ECO:0000313" key="2">
    <source>
        <dbReference type="WBParaSite" id="nRc.2.0.1.t42415-RA"/>
    </source>
</evidence>
<organism evidence="1 2">
    <name type="scientific">Romanomermis culicivorax</name>
    <name type="common">Nematode worm</name>
    <dbReference type="NCBI Taxonomy" id="13658"/>
    <lineage>
        <taxon>Eukaryota</taxon>
        <taxon>Metazoa</taxon>
        <taxon>Ecdysozoa</taxon>
        <taxon>Nematoda</taxon>
        <taxon>Enoplea</taxon>
        <taxon>Dorylaimia</taxon>
        <taxon>Mermithida</taxon>
        <taxon>Mermithoidea</taxon>
        <taxon>Mermithidae</taxon>
        <taxon>Romanomermis</taxon>
    </lineage>
</organism>
<proteinExistence type="predicted"/>
<evidence type="ECO:0000313" key="1">
    <source>
        <dbReference type="Proteomes" id="UP000887565"/>
    </source>
</evidence>
<keyword evidence="1" id="KW-1185">Reference proteome</keyword>
<dbReference type="AlphaFoldDB" id="A0A915KUF1"/>
<name>A0A915KUF1_ROMCU</name>
<protein>
    <submittedName>
        <fullName evidence="2">Uncharacterized protein</fullName>
    </submittedName>
</protein>
<sequence length="136" mass="14647">MQWIGSAKMDIVGQRYRLPMQLWLELQSRTAARAALRTGPMEITNLACSEALDIVIEVEMLIGGFEDGTDIKAEGGKDAVVMLGGADFVTAGSKSIGGAGGNRTLNSGCCGCFRASKPHRFRRGDATCLYSRLSWE</sequence>
<dbReference type="Proteomes" id="UP000887565">
    <property type="component" value="Unplaced"/>
</dbReference>
<reference evidence="2" key="1">
    <citation type="submission" date="2022-11" db="UniProtKB">
        <authorList>
            <consortium name="WormBaseParasite"/>
        </authorList>
    </citation>
    <scope>IDENTIFICATION</scope>
</reference>